<protein>
    <submittedName>
        <fullName evidence="2">Uncharacterized protein</fullName>
    </submittedName>
</protein>
<reference evidence="2 3" key="1">
    <citation type="journal article" date="2015" name="Nat. Commun.">
        <title>Outbred genome sequencing and CRISPR/Cas9 gene editing in butterflies.</title>
        <authorList>
            <person name="Li X."/>
            <person name="Fan D."/>
            <person name="Zhang W."/>
            <person name="Liu G."/>
            <person name="Zhang L."/>
            <person name="Zhao L."/>
            <person name="Fang X."/>
            <person name="Chen L."/>
            <person name="Dong Y."/>
            <person name="Chen Y."/>
            <person name="Ding Y."/>
            <person name="Zhao R."/>
            <person name="Feng M."/>
            <person name="Zhu Y."/>
            <person name="Feng Y."/>
            <person name="Jiang X."/>
            <person name="Zhu D."/>
            <person name="Xiang H."/>
            <person name="Feng X."/>
            <person name="Li S."/>
            <person name="Wang J."/>
            <person name="Zhang G."/>
            <person name="Kronforst M.R."/>
            <person name="Wang W."/>
        </authorList>
    </citation>
    <scope>NUCLEOTIDE SEQUENCE [LARGE SCALE GENOMIC DNA]</scope>
    <source>
        <strain evidence="2">Ya'a_city_454_Px</strain>
        <tissue evidence="2">Whole body</tissue>
    </source>
</reference>
<dbReference type="AlphaFoldDB" id="A0A0N0PAH5"/>
<dbReference type="Proteomes" id="UP000053268">
    <property type="component" value="Unassembled WGS sequence"/>
</dbReference>
<accession>A0A0N0PAH5</accession>
<name>A0A0N0PAH5_PAPXU</name>
<evidence type="ECO:0000313" key="2">
    <source>
        <dbReference type="EMBL" id="KPJ05905.1"/>
    </source>
</evidence>
<keyword evidence="3" id="KW-1185">Reference proteome</keyword>
<organism evidence="2 3">
    <name type="scientific">Papilio xuthus</name>
    <name type="common">Asian swallowtail butterfly</name>
    <dbReference type="NCBI Taxonomy" id="66420"/>
    <lineage>
        <taxon>Eukaryota</taxon>
        <taxon>Metazoa</taxon>
        <taxon>Ecdysozoa</taxon>
        <taxon>Arthropoda</taxon>
        <taxon>Hexapoda</taxon>
        <taxon>Insecta</taxon>
        <taxon>Pterygota</taxon>
        <taxon>Neoptera</taxon>
        <taxon>Endopterygota</taxon>
        <taxon>Lepidoptera</taxon>
        <taxon>Glossata</taxon>
        <taxon>Ditrysia</taxon>
        <taxon>Papilionoidea</taxon>
        <taxon>Papilionidae</taxon>
        <taxon>Papilioninae</taxon>
        <taxon>Papilio</taxon>
    </lineage>
</organism>
<proteinExistence type="predicted"/>
<feature type="compositionally biased region" description="Polar residues" evidence="1">
    <location>
        <begin position="47"/>
        <end position="72"/>
    </location>
</feature>
<feature type="region of interest" description="Disordered" evidence="1">
    <location>
        <begin position="1"/>
        <end position="72"/>
    </location>
</feature>
<evidence type="ECO:0000256" key="1">
    <source>
        <dbReference type="SAM" id="MobiDB-lite"/>
    </source>
</evidence>
<sequence>MAAAAAAREQAERERRAALEAAARGRQEKQAHADQGKIDKLKEVERTVNTSSHQLPDTSTNHPIPSHSHPLTNNIETPYHFALIQPYRDPLHILVPKTLHMDPQAYPILVSRIHYIVTYDQIT</sequence>
<evidence type="ECO:0000313" key="3">
    <source>
        <dbReference type="Proteomes" id="UP000053268"/>
    </source>
</evidence>
<dbReference type="EMBL" id="KQ458413">
    <property type="protein sequence ID" value="KPJ05905.1"/>
    <property type="molecule type" value="Genomic_DNA"/>
</dbReference>
<gene>
    <name evidence="2" type="ORF">RR46_00197</name>
</gene>
<feature type="compositionally biased region" description="Basic and acidic residues" evidence="1">
    <location>
        <begin position="9"/>
        <end position="46"/>
    </location>
</feature>